<reference evidence="1" key="1">
    <citation type="submission" date="2021-01" db="EMBL/GenBank/DDBJ databases">
        <authorList>
            <person name="Corre E."/>
            <person name="Pelletier E."/>
            <person name="Niang G."/>
            <person name="Scheremetjew M."/>
            <person name="Finn R."/>
            <person name="Kale V."/>
            <person name="Holt S."/>
            <person name="Cochrane G."/>
            <person name="Meng A."/>
            <person name="Brown T."/>
            <person name="Cohen L."/>
        </authorList>
    </citation>
    <scope>NUCLEOTIDE SEQUENCE</scope>
    <source>
        <strain evidence="1">SAG 11-49</strain>
    </source>
</reference>
<dbReference type="EMBL" id="HBFB01030046">
    <property type="protein sequence ID" value="CAD8692591.1"/>
    <property type="molecule type" value="Transcribed_RNA"/>
</dbReference>
<organism evidence="1">
    <name type="scientific">Chlamydomonas leiostraca</name>
    <dbReference type="NCBI Taxonomy" id="1034604"/>
    <lineage>
        <taxon>Eukaryota</taxon>
        <taxon>Viridiplantae</taxon>
        <taxon>Chlorophyta</taxon>
        <taxon>core chlorophytes</taxon>
        <taxon>Chlorophyceae</taxon>
        <taxon>CS clade</taxon>
        <taxon>Chlamydomonadales</taxon>
        <taxon>Chlamydomonadaceae</taxon>
        <taxon>Chlamydomonas</taxon>
    </lineage>
</organism>
<gene>
    <name evidence="1" type="ORF">CLEI1391_LOCUS16774</name>
</gene>
<evidence type="ECO:0000313" key="1">
    <source>
        <dbReference type="EMBL" id="CAD8692591.1"/>
    </source>
</evidence>
<proteinExistence type="predicted"/>
<dbReference type="AlphaFoldDB" id="A0A7S0S0Z9"/>
<protein>
    <submittedName>
        <fullName evidence="1">Uncharacterized protein</fullName>
    </submittedName>
</protein>
<sequence>MCTPCMQHGSKAQHTQHAHCARSQQQAAAGGRLALLLCLRQFVFVISFLRLCARSCWLCVHFLWDGAALSCSRGSFGQQQGGRAVALGCVVWGAPQPAPHARLVGVPMYARTQTAMLRGGERRTIVPMPHMCVALCWVLAVALAGQGDS</sequence>
<name>A0A7S0S0Z9_9CHLO</name>
<accession>A0A7S0S0Z9</accession>